<dbReference type="InterPro" id="IPR013103">
    <property type="entry name" value="RVT_2"/>
</dbReference>
<comment type="caution">
    <text evidence="7">The sequence shown here is derived from an EMBL/GenBank/DDBJ whole genome shotgun (WGS) entry which is preliminary data.</text>
</comment>
<dbReference type="SUPFAM" id="SSF57756">
    <property type="entry name" value="Retrovirus zinc finger-like domains"/>
    <property type="match status" value="1"/>
</dbReference>
<dbReference type="Gene3D" id="3.30.420.10">
    <property type="entry name" value="Ribonuclease H-like superfamily/Ribonuclease H"/>
    <property type="match status" value="1"/>
</dbReference>
<dbReference type="GO" id="GO:0015074">
    <property type="term" value="P:DNA integration"/>
    <property type="evidence" value="ECO:0007669"/>
    <property type="project" value="InterPro"/>
</dbReference>
<dbReference type="PANTHER" id="PTHR42648">
    <property type="entry name" value="TRANSPOSASE, PUTATIVE-RELATED"/>
    <property type="match status" value="1"/>
</dbReference>
<dbReference type="InterPro" id="IPR001584">
    <property type="entry name" value="Integrase_cat-core"/>
</dbReference>
<feature type="domain" description="Integrase catalytic" evidence="6">
    <location>
        <begin position="430"/>
        <end position="605"/>
    </location>
</feature>
<dbReference type="InterPro" id="IPR012337">
    <property type="entry name" value="RNaseH-like_sf"/>
</dbReference>
<dbReference type="Proteomes" id="UP000288805">
    <property type="component" value="Unassembled WGS sequence"/>
</dbReference>
<keyword evidence="1" id="KW-0479">Metal-binding</keyword>
<keyword evidence="3" id="KW-0863">Zinc-finger</keyword>
<dbReference type="InterPro" id="IPR036397">
    <property type="entry name" value="RNaseH_sf"/>
</dbReference>
<dbReference type="InterPro" id="IPR001878">
    <property type="entry name" value="Znf_CCHC"/>
</dbReference>
<reference evidence="7 8" key="1">
    <citation type="journal article" date="2018" name="PLoS Genet.">
        <title>Population sequencing reveals clonal diversity and ancestral inbreeding in the grapevine cultivar Chardonnay.</title>
        <authorList>
            <person name="Roach M.J."/>
            <person name="Johnson D.L."/>
            <person name="Bohlmann J."/>
            <person name="van Vuuren H.J."/>
            <person name="Jones S.J."/>
            <person name="Pretorius I.S."/>
            <person name="Schmidt S.A."/>
            <person name="Borneman A.R."/>
        </authorList>
    </citation>
    <scope>NUCLEOTIDE SEQUENCE [LARGE SCALE GENOMIC DNA]</scope>
    <source>
        <strain evidence="8">cv. Chardonnay</strain>
        <tissue evidence="7">Leaf</tissue>
    </source>
</reference>
<dbReference type="PANTHER" id="PTHR42648:SF26">
    <property type="entry name" value="INTEGRASE CATALYTIC DOMAIN-CONTAINING PROTEIN"/>
    <property type="match status" value="1"/>
</dbReference>
<dbReference type="GO" id="GO:0003676">
    <property type="term" value="F:nucleic acid binding"/>
    <property type="evidence" value="ECO:0007669"/>
    <property type="project" value="InterPro"/>
</dbReference>
<dbReference type="InterPro" id="IPR025724">
    <property type="entry name" value="GAG-pre-integrase_dom"/>
</dbReference>
<dbReference type="Gene3D" id="4.10.60.10">
    <property type="entry name" value="Zinc finger, CCHC-type"/>
    <property type="match status" value="1"/>
</dbReference>
<dbReference type="InterPro" id="IPR036875">
    <property type="entry name" value="Znf_CCHC_sf"/>
</dbReference>
<dbReference type="SMART" id="SM00343">
    <property type="entry name" value="ZnF_C2HC"/>
    <property type="match status" value="2"/>
</dbReference>
<evidence type="ECO:0000256" key="2">
    <source>
        <dbReference type="ARBA" id="ARBA00022801"/>
    </source>
</evidence>
<proteinExistence type="predicted"/>
<dbReference type="Pfam" id="PF00665">
    <property type="entry name" value="rve"/>
    <property type="match status" value="1"/>
</dbReference>
<keyword evidence="3" id="KW-0862">Zinc</keyword>
<sequence length="849" mass="95414">MWNSGQVNNAGITGAVVTDPDGLRSVIAAAQHIPNEWAKEVFSGAENRIEERVDEVLNEFLKDFKGANILSSVEPHLVLNLRPYKTVAAMWNCLHTVYNQDNSARCFQLEYEMANFTQGTLSVVQAMHAISKRDQFLMKLRPDFEIARSNMMNRHPVPSLDAYLSELLREEQRIITQATMEHRANVSAPVYIAYEAQGRNKGRDMRVVQCFSCKDFGHIARDCPKKFCNYCKKQGHIISACLIWPERKQGTAYHASTSASSSTALPAASSVVPIPALTALANPNTLTPEMVQQMIISDFSAFSAFRLSGNHTISSKPWYFDFVASNYMTNNVLSLSNVRNYDGKLKINTADGNSLPISVVGDLSSSLTDVFVSPDLSTNLLSVMWHRRLGHPNSDVLRTLFNSGLLGNKACSSLDLSFDCTSCKLGKSKVLHFPHSASRASQCFDIIHSDVWGIAPIVSHAHYKYFVTFIDDFSRFTWVYFLRTKAEVFSVFKCFLALIETQFSASIKVLRSDSGGEYMSNEFQDFLQSKGIISQRSCPSTPQQNGVAEKKNHHLLDVVRTLLLDSSVLPRIWCEALSIAVHLINRLPSPMLNHVSPFSKLFGHSPLYSDLRTFGCVCFVHLPIHERHKLTAQSVKCAFLGYAIPHKGYVCYDPHARRIRVPEIFSESPTIVERFKPGFVYEKHSRHEFSSTSSVPPSDLDPAPDPAPASTTLRRSTRLSRPPDWYGLFSPVFLIATLSTISIPSCYKQAMEHKCWQNAMQAELQALEENHTWDIVLCPPTVKPIGSKWVFSVKLRSDGSLDWYKAHLVALGNKQEYEVDYEETFVHVAKMTTIRTILTIATSQSWQLH</sequence>
<evidence type="ECO:0000259" key="5">
    <source>
        <dbReference type="PROSITE" id="PS50158"/>
    </source>
</evidence>
<dbReference type="Pfam" id="PF00098">
    <property type="entry name" value="zf-CCHC"/>
    <property type="match status" value="1"/>
</dbReference>
<keyword evidence="2" id="KW-0378">Hydrolase</keyword>
<dbReference type="PROSITE" id="PS50158">
    <property type="entry name" value="ZF_CCHC"/>
    <property type="match status" value="1"/>
</dbReference>
<dbReference type="PROSITE" id="PS50994">
    <property type="entry name" value="INTEGRASE"/>
    <property type="match status" value="1"/>
</dbReference>
<dbReference type="SUPFAM" id="SSF53098">
    <property type="entry name" value="Ribonuclease H-like"/>
    <property type="match status" value="1"/>
</dbReference>
<feature type="domain" description="CCHC-type" evidence="5">
    <location>
        <begin position="210"/>
        <end position="225"/>
    </location>
</feature>
<dbReference type="GO" id="GO:0016787">
    <property type="term" value="F:hydrolase activity"/>
    <property type="evidence" value="ECO:0007669"/>
    <property type="project" value="UniProtKB-KW"/>
</dbReference>
<evidence type="ECO:0000313" key="7">
    <source>
        <dbReference type="EMBL" id="RVW27898.1"/>
    </source>
</evidence>
<feature type="region of interest" description="Disordered" evidence="4">
    <location>
        <begin position="690"/>
        <end position="716"/>
    </location>
</feature>
<dbReference type="InterPro" id="IPR057670">
    <property type="entry name" value="SH3_retrovirus"/>
</dbReference>
<dbReference type="GO" id="GO:0008270">
    <property type="term" value="F:zinc ion binding"/>
    <property type="evidence" value="ECO:0007669"/>
    <property type="project" value="UniProtKB-KW"/>
</dbReference>
<evidence type="ECO:0000256" key="3">
    <source>
        <dbReference type="PROSITE-ProRule" id="PRU00047"/>
    </source>
</evidence>
<evidence type="ECO:0000256" key="1">
    <source>
        <dbReference type="ARBA" id="ARBA00022723"/>
    </source>
</evidence>
<dbReference type="Pfam" id="PF07727">
    <property type="entry name" value="RVT_2"/>
    <property type="match status" value="1"/>
</dbReference>
<dbReference type="EMBL" id="QGNW01001932">
    <property type="protein sequence ID" value="RVW27898.1"/>
    <property type="molecule type" value="Genomic_DNA"/>
</dbReference>
<organism evidence="7 8">
    <name type="scientific">Vitis vinifera</name>
    <name type="common">Grape</name>
    <dbReference type="NCBI Taxonomy" id="29760"/>
    <lineage>
        <taxon>Eukaryota</taxon>
        <taxon>Viridiplantae</taxon>
        <taxon>Streptophyta</taxon>
        <taxon>Embryophyta</taxon>
        <taxon>Tracheophyta</taxon>
        <taxon>Spermatophyta</taxon>
        <taxon>Magnoliopsida</taxon>
        <taxon>eudicotyledons</taxon>
        <taxon>Gunneridae</taxon>
        <taxon>Pentapetalae</taxon>
        <taxon>rosids</taxon>
        <taxon>Vitales</taxon>
        <taxon>Vitaceae</taxon>
        <taxon>Viteae</taxon>
        <taxon>Vitis</taxon>
    </lineage>
</organism>
<dbReference type="Pfam" id="PF25597">
    <property type="entry name" value="SH3_retrovirus"/>
    <property type="match status" value="1"/>
</dbReference>
<gene>
    <name evidence="7" type="primary">POLX_2347</name>
    <name evidence="7" type="ORF">CK203_084934</name>
</gene>
<evidence type="ECO:0000256" key="4">
    <source>
        <dbReference type="SAM" id="MobiDB-lite"/>
    </source>
</evidence>
<evidence type="ECO:0000313" key="8">
    <source>
        <dbReference type="Proteomes" id="UP000288805"/>
    </source>
</evidence>
<protein>
    <submittedName>
        <fullName evidence="7">Retrovirus-related Pol polyprotein from transposon TNT 1-94</fullName>
    </submittedName>
</protein>
<evidence type="ECO:0000259" key="6">
    <source>
        <dbReference type="PROSITE" id="PS50994"/>
    </source>
</evidence>
<accession>A0A438CXG7</accession>
<dbReference type="Pfam" id="PF13976">
    <property type="entry name" value="gag_pre-integrs"/>
    <property type="match status" value="1"/>
</dbReference>
<dbReference type="InterPro" id="IPR039537">
    <property type="entry name" value="Retrotran_Ty1/copia-like"/>
</dbReference>
<name>A0A438CXG7_VITVI</name>
<dbReference type="AlphaFoldDB" id="A0A438CXG7"/>